<keyword evidence="4 5" id="KW-0833">Ubl conjugation pathway</keyword>
<evidence type="ECO:0000313" key="8">
    <source>
        <dbReference type="Proteomes" id="UP001289374"/>
    </source>
</evidence>
<reference evidence="7" key="1">
    <citation type="submission" date="2020-06" db="EMBL/GenBank/DDBJ databases">
        <authorList>
            <person name="Li T."/>
            <person name="Hu X."/>
            <person name="Zhang T."/>
            <person name="Song X."/>
            <person name="Zhang H."/>
            <person name="Dai N."/>
            <person name="Sheng W."/>
            <person name="Hou X."/>
            <person name="Wei L."/>
        </authorList>
    </citation>
    <scope>NUCLEOTIDE SEQUENCE</scope>
    <source>
        <strain evidence="7">K16</strain>
        <tissue evidence="7">Leaf</tissue>
    </source>
</reference>
<comment type="catalytic activity">
    <reaction evidence="1 5">
        <text>S-ubiquitinyl-[E2 ubiquitin-conjugating enzyme]-L-cysteine + [acceptor protein]-L-lysine = [E2 ubiquitin-conjugating enzyme]-L-cysteine + N(6)-ubiquitinyl-[acceptor protein]-L-lysine.</text>
        <dbReference type="EC" id="2.3.2.27"/>
    </reaction>
</comment>
<dbReference type="InterPro" id="IPR013083">
    <property type="entry name" value="Znf_RING/FYVE/PHD"/>
</dbReference>
<evidence type="ECO:0000313" key="7">
    <source>
        <dbReference type="EMBL" id="KAK4390952.1"/>
    </source>
</evidence>
<comment type="function">
    <text evidence="5">Functions as an E3 ubiquitin ligase.</text>
</comment>
<dbReference type="SMART" id="SM00504">
    <property type="entry name" value="Ubox"/>
    <property type="match status" value="1"/>
</dbReference>
<dbReference type="EMBL" id="JACGWL010000012">
    <property type="protein sequence ID" value="KAK4390952.1"/>
    <property type="molecule type" value="Genomic_DNA"/>
</dbReference>
<dbReference type="Gene3D" id="3.30.40.10">
    <property type="entry name" value="Zinc/RING finger domain, C3HC4 (zinc finger)"/>
    <property type="match status" value="1"/>
</dbReference>
<reference evidence="7" key="2">
    <citation type="journal article" date="2024" name="Plant">
        <title>Genomic evolution and insights into agronomic trait innovations of Sesamum species.</title>
        <authorList>
            <person name="Miao H."/>
            <person name="Wang L."/>
            <person name="Qu L."/>
            <person name="Liu H."/>
            <person name="Sun Y."/>
            <person name="Le M."/>
            <person name="Wang Q."/>
            <person name="Wei S."/>
            <person name="Zheng Y."/>
            <person name="Lin W."/>
            <person name="Duan Y."/>
            <person name="Cao H."/>
            <person name="Xiong S."/>
            <person name="Wang X."/>
            <person name="Wei L."/>
            <person name="Li C."/>
            <person name="Ma Q."/>
            <person name="Ju M."/>
            <person name="Zhao R."/>
            <person name="Li G."/>
            <person name="Mu C."/>
            <person name="Tian Q."/>
            <person name="Mei H."/>
            <person name="Zhang T."/>
            <person name="Gao T."/>
            <person name="Zhang H."/>
        </authorList>
    </citation>
    <scope>NUCLEOTIDE SEQUENCE</scope>
    <source>
        <strain evidence="7">K16</strain>
    </source>
</reference>
<proteinExistence type="predicted"/>
<dbReference type="PROSITE" id="PS51698">
    <property type="entry name" value="U_BOX"/>
    <property type="match status" value="1"/>
</dbReference>
<evidence type="ECO:0000256" key="5">
    <source>
        <dbReference type="RuleBase" id="RU369093"/>
    </source>
</evidence>
<dbReference type="EC" id="2.3.2.27" evidence="5"/>
<evidence type="ECO:0000256" key="2">
    <source>
        <dbReference type="ARBA" id="ARBA00004906"/>
    </source>
</evidence>
<gene>
    <name evidence="7" type="ORF">Sango_2158500</name>
</gene>
<dbReference type="PANTHER" id="PTHR22849:SF163">
    <property type="entry name" value="U-BOX DOMAIN-CONTAINING PROTEIN"/>
    <property type="match status" value="1"/>
</dbReference>
<dbReference type="InterPro" id="IPR003613">
    <property type="entry name" value="Ubox_domain"/>
</dbReference>
<keyword evidence="3 5" id="KW-0808">Transferase</keyword>
<dbReference type="SUPFAM" id="SSF57850">
    <property type="entry name" value="RING/U-box"/>
    <property type="match status" value="1"/>
</dbReference>
<dbReference type="Proteomes" id="UP001289374">
    <property type="component" value="Unassembled WGS sequence"/>
</dbReference>
<dbReference type="SUPFAM" id="SSF48371">
    <property type="entry name" value="ARM repeat"/>
    <property type="match status" value="1"/>
</dbReference>
<dbReference type="GO" id="GO:0061630">
    <property type="term" value="F:ubiquitin protein ligase activity"/>
    <property type="evidence" value="ECO:0007669"/>
    <property type="project" value="UniProtKB-UniRule"/>
</dbReference>
<accession>A0AAE1WCQ4</accession>
<dbReference type="GO" id="GO:0016567">
    <property type="term" value="P:protein ubiquitination"/>
    <property type="evidence" value="ECO:0007669"/>
    <property type="project" value="UniProtKB-UniRule"/>
</dbReference>
<evidence type="ECO:0000259" key="6">
    <source>
        <dbReference type="PROSITE" id="PS51698"/>
    </source>
</evidence>
<comment type="caution">
    <text evidence="7">The sequence shown here is derived from an EMBL/GenBank/DDBJ whole genome shotgun (WGS) entry which is preliminary data.</text>
</comment>
<evidence type="ECO:0000256" key="3">
    <source>
        <dbReference type="ARBA" id="ARBA00022679"/>
    </source>
</evidence>
<sequence>MAREKRREELYVTVPSLFRCPISMDVMKSPVSLCTGVTYDRSSIEKWLALGHNTCPATMQTLPSTHTTPNLTLRRLIHLWLAHAEVSQASPPSSSAISKQQAVDIINGEFDSDSLAKLIGFVTASEENLKFVALSNAAASRFVEVLAKSDEIRICEVIVEILDLISTENGVRERLNELILKSGDGRDCLSSFVMVLQKGSTESKVKSAKILELIAVNPESHRRIAEKQGLLYELYSLSTADTDTSAVEAGLSALLAISTTRPVKKELIRLGMVRAVGKILSGYDYSSPVRRVIEKGLAMLETVATCTEGRGAISEDGGCVVEIVRRLMKCSGVATEHGITVLWSVCCLARDPSAQEKVAKVNGLTKVLLVMQSDCSGSTRQMCGELVKVLRAKSTKSNLAPYETRTTHITPY</sequence>
<organism evidence="7 8">
    <name type="scientific">Sesamum angolense</name>
    <dbReference type="NCBI Taxonomy" id="2727404"/>
    <lineage>
        <taxon>Eukaryota</taxon>
        <taxon>Viridiplantae</taxon>
        <taxon>Streptophyta</taxon>
        <taxon>Embryophyta</taxon>
        <taxon>Tracheophyta</taxon>
        <taxon>Spermatophyta</taxon>
        <taxon>Magnoliopsida</taxon>
        <taxon>eudicotyledons</taxon>
        <taxon>Gunneridae</taxon>
        <taxon>Pentapetalae</taxon>
        <taxon>asterids</taxon>
        <taxon>lamiids</taxon>
        <taxon>Lamiales</taxon>
        <taxon>Pedaliaceae</taxon>
        <taxon>Sesamum</taxon>
    </lineage>
</organism>
<keyword evidence="8" id="KW-1185">Reference proteome</keyword>
<dbReference type="InterPro" id="IPR011989">
    <property type="entry name" value="ARM-like"/>
</dbReference>
<evidence type="ECO:0000256" key="4">
    <source>
        <dbReference type="ARBA" id="ARBA00022786"/>
    </source>
</evidence>
<comment type="pathway">
    <text evidence="2 5">Protein modification; protein ubiquitination.</text>
</comment>
<dbReference type="Pfam" id="PF25598">
    <property type="entry name" value="ARM_PUB"/>
    <property type="match status" value="1"/>
</dbReference>
<dbReference type="Pfam" id="PF04564">
    <property type="entry name" value="U-box"/>
    <property type="match status" value="1"/>
</dbReference>
<dbReference type="CDD" id="cd16664">
    <property type="entry name" value="RING-Ubox_PUB"/>
    <property type="match status" value="1"/>
</dbReference>
<dbReference type="Gene3D" id="1.25.10.10">
    <property type="entry name" value="Leucine-rich Repeat Variant"/>
    <property type="match status" value="1"/>
</dbReference>
<protein>
    <recommendedName>
        <fullName evidence="5 6">U-box domain-containing protein</fullName>
        <ecNumber evidence="5">2.3.2.27</ecNumber>
    </recommendedName>
    <alternativeName>
        <fullName evidence="5">RING-type E3 ubiquitin transferase PUB</fullName>
    </alternativeName>
</protein>
<dbReference type="InterPro" id="IPR058678">
    <property type="entry name" value="ARM_PUB"/>
</dbReference>
<feature type="domain" description="U-box" evidence="6">
    <location>
        <begin position="13"/>
        <end position="87"/>
    </location>
</feature>
<dbReference type="AlphaFoldDB" id="A0AAE1WCQ4"/>
<dbReference type="InterPro" id="IPR016024">
    <property type="entry name" value="ARM-type_fold"/>
</dbReference>
<dbReference type="InterPro" id="IPR045185">
    <property type="entry name" value="PUB22/23/24-like"/>
</dbReference>
<evidence type="ECO:0000256" key="1">
    <source>
        <dbReference type="ARBA" id="ARBA00000900"/>
    </source>
</evidence>
<dbReference type="InterPro" id="IPR045210">
    <property type="entry name" value="RING-Ubox_PUB"/>
</dbReference>
<name>A0AAE1WCQ4_9LAMI</name>
<dbReference type="PANTHER" id="PTHR22849">
    <property type="entry name" value="WDSAM1 PROTEIN"/>
    <property type="match status" value="1"/>
</dbReference>